<dbReference type="Pfam" id="PF12937">
    <property type="entry name" value="F-box-like"/>
    <property type="match status" value="1"/>
</dbReference>
<dbReference type="InterPro" id="IPR001810">
    <property type="entry name" value="F-box_dom"/>
</dbReference>
<sequence>MGEPWEIENKPYLLKCTQVCRAWMAIAQTCSLWSQVSVGRRAP</sequence>
<dbReference type="Proteomes" id="UP000314983">
    <property type="component" value="Chromosome 12"/>
</dbReference>
<dbReference type="InterPro" id="IPR036047">
    <property type="entry name" value="F-box-like_dom_sf"/>
</dbReference>
<reference evidence="3" key="2">
    <citation type="journal article" date="2017" name="Sci. Adv.">
        <title>A tail of two voltages: Proteomic comparison of the three electric organs of the electric eel.</title>
        <authorList>
            <person name="Traeger L.L."/>
            <person name="Sabat G."/>
            <person name="Barrett-Wilt G.A."/>
            <person name="Wells G.B."/>
            <person name="Sussman M.R."/>
        </authorList>
    </citation>
    <scope>NUCLEOTIDE SEQUENCE [LARGE SCALE GENOMIC DNA]</scope>
</reference>
<reference evidence="2" key="3">
    <citation type="submission" date="2020-05" db="EMBL/GenBank/DDBJ databases">
        <title>Electrophorus electricus (electric eel) genome, fEleEle1, primary haplotype.</title>
        <authorList>
            <person name="Myers G."/>
            <person name="Meyer A."/>
            <person name="Fedrigo O."/>
            <person name="Formenti G."/>
            <person name="Rhie A."/>
            <person name="Tracey A."/>
            <person name="Sims Y."/>
            <person name="Jarvis E.D."/>
        </authorList>
    </citation>
    <scope>NUCLEOTIDE SEQUENCE [LARGE SCALE GENOMIC DNA]</scope>
</reference>
<dbReference type="Ensembl" id="ENSEEET00000043979.2">
    <property type="protein sequence ID" value="ENSEEEP00000043480.1"/>
    <property type="gene ID" value="ENSEEEG00000020556.2"/>
</dbReference>
<dbReference type="AlphaFoldDB" id="A0A4W4H440"/>
<organism evidence="2 3">
    <name type="scientific">Electrophorus electricus</name>
    <name type="common">Electric eel</name>
    <name type="synonym">Gymnotus electricus</name>
    <dbReference type="NCBI Taxonomy" id="8005"/>
    <lineage>
        <taxon>Eukaryota</taxon>
        <taxon>Metazoa</taxon>
        <taxon>Chordata</taxon>
        <taxon>Craniata</taxon>
        <taxon>Vertebrata</taxon>
        <taxon>Euteleostomi</taxon>
        <taxon>Actinopterygii</taxon>
        <taxon>Neopterygii</taxon>
        <taxon>Teleostei</taxon>
        <taxon>Ostariophysi</taxon>
        <taxon>Gymnotiformes</taxon>
        <taxon>Gymnotoidei</taxon>
        <taxon>Gymnotidae</taxon>
        <taxon>Electrophorus</taxon>
    </lineage>
</organism>
<dbReference type="InterPro" id="IPR032675">
    <property type="entry name" value="LRR_dom_sf"/>
</dbReference>
<evidence type="ECO:0000313" key="2">
    <source>
        <dbReference type="Ensembl" id="ENSEEEP00000043480.1"/>
    </source>
</evidence>
<protein>
    <recommendedName>
        <fullName evidence="1">F-box domain-containing protein</fullName>
    </recommendedName>
</protein>
<keyword evidence="3" id="KW-1185">Reference proteome</keyword>
<evidence type="ECO:0000313" key="3">
    <source>
        <dbReference type="Proteomes" id="UP000314983"/>
    </source>
</evidence>
<evidence type="ECO:0000259" key="1">
    <source>
        <dbReference type="Pfam" id="PF12937"/>
    </source>
</evidence>
<reference evidence="3" key="1">
    <citation type="journal article" date="2014" name="Science">
        <title>Nonhuman genetics. Genomic basis for the convergent evolution of electric organs.</title>
        <authorList>
            <person name="Gallant J.R."/>
            <person name="Traeger L.L."/>
            <person name="Volkening J.D."/>
            <person name="Moffett H."/>
            <person name="Chen P.H."/>
            <person name="Novina C.D."/>
            <person name="Phillips G.N.Jr."/>
            <person name="Anand R."/>
            <person name="Wells G.B."/>
            <person name="Pinch M."/>
            <person name="Guth R."/>
            <person name="Unguez G.A."/>
            <person name="Albert J.S."/>
            <person name="Zakon H.H."/>
            <person name="Samanta M.P."/>
            <person name="Sussman M.R."/>
        </authorList>
    </citation>
    <scope>NUCLEOTIDE SEQUENCE [LARGE SCALE GENOMIC DNA]</scope>
</reference>
<accession>A0A4W4H440</accession>
<proteinExistence type="predicted"/>
<dbReference type="SUPFAM" id="SSF81383">
    <property type="entry name" value="F-box domain"/>
    <property type="match status" value="1"/>
</dbReference>
<reference evidence="2" key="4">
    <citation type="submission" date="2025-08" db="UniProtKB">
        <authorList>
            <consortium name="Ensembl"/>
        </authorList>
    </citation>
    <scope>IDENTIFICATION</scope>
</reference>
<reference evidence="2" key="5">
    <citation type="submission" date="2025-09" db="UniProtKB">
        <authorList>
            <consortium name="Ensembl"/>
        </authorList>
    </citation>
    <scope>IDENTIFICATION</scope>
</reference>
<dbReference type="Gene3D" id="3.80.10.10">
    <property type="entry name" value="Ribonuclease Inhibitor"/>
    <property type="match status" value="1"/>
</dbReference>
<feature type="domain" description="F-box" evidence="1">
    <location>
        <begin position="13"/>
        <end position="36"/>
    </location>
</feature>
<name>A0A4W4H440_ELEEL</name>